<reference evidence="1" key="1">
    <citation type="submission" date="2022-05" db="EMBL/GenBank/DDBJ databases">
        <title>Draft genome sequence of Clostridium tertium strain CP3 isolated from Peru.</title>
        <authorList>
            <person name="Hurtado R."/>
            <person name="Lima L."/>
            <person name="Sousa T."/>
            <person name="Jaiswal A.K."/>
            <person name="Tiwari S."/>
            <person name="Maturrano L."/>
            <person name="Brenig B."/>
            <person name="Azevedo V."/>
        </authorList>
    </citation>
    <scope>NUCLEOTIDE SEQUENCE</scope>
    <source>
        <strain evidence="1">CP3</strain>
    </source>
</reference>
<dbReference type="AlphaFoldDB" id="A0A9X3XMG0"/>
<dbReference type="InterPro" id="IPR025234">
    <property type="entry name" value="YjzH-like"/>
</dbReference>
<gene>
    <name evidence="1" type="ORF">NE398_09160</name>
</gene>
<dbReference type="RefSeq" id="WP_008678688.1">
    <property type="nucleotide sequence ID" value="NZ_CABKOG010000003.1"/>
</dbReference>
<keyword evidence="2" id="KW-1185">Reference proteome</keyword>
<sequence length="65" mass="7369">MKWEYKVVKISSIKGLGNQEELQKELNDYGDLGWELVGGLTKPHEGVGWIPKPDDGSIIFKREIV</sequence>
<organism evidence="1 2">
    <name type="scientific">Clostridium tertium</name>
    <dbReference type="NCBI Taxonomy" id="1559"/>
    <lineage>
        <taxon>Bacteria</taxon>
        <taxon>Bacillati</taxon>
        <taxon>Bacillota</taxon>
        <taxon>Clostridia</taxon>
        <taxon>Eubacteriales</taxon>
        <taxon>Clostridiaceae</taxon>
        <taxon>Clostridium</taxon>
    </lineage>
</organism>
<accession>A0A9X3XMG0</accession>
<dbReference type="Pfam" id="PF13783">
    <property type="entry name" value="DUF4177"/>
    <property type="match status" value="1"/>
</dbReference>
<comment type="caution">
    <text evidence="1">The sequence shown here is derived from an EMBL/GenBank/DDBJ whole genome shotgun (WGS) entry which is preliminary data.</text>
</comment>
<proteinExistence type="predicted"/>
<evidence type="ECO:0000313" key="2">
    <source>
        <dbReference type="Proteomes" id="UP001141183"/>
    </source>
</evidence>
<evidence type="ECO:0000313" key="1">
    <source>
        <dbReference type="EMBL" id="MDC4240334.1"/>
    </source>
</evidence>
<name>A0A9X3XMG0_9CLOT</name>
<dbReference type="Proteomes" id="UP001141183">
    <property type="component" value="Unassembled WGS sequence"/>
</dbReference>
<protein>
    <submittedName>
        <fullName evidence="1">DUF4177 domain-containing protein</fullName>
    </submittedName>
</protein>
<dbReference type="EMBL" id="JAMRYU010000008">
    <property type="protein sequence ID" value="MDC4240334.1"/>
    <property type="molecule type" value="Genomic_DNA"/>
</dbReference>